<dbReference type="InterPro" id="IPR039662">
    <property type="entry name" value="Cohesin_Scc3/SA"/>
</dbReference>
<dbReference type="SUPFAM" id="SSF48371">
    <property type="entry name" value="ARM repeat"/>
    <property type="match status" value="1"/>
</dbReference>
<evidence type="ECO:0000256" key="1">
    <source>
        <dbReference type="SAM" id="MobiDB-lite"/>
    </source>
</evidence>
<feature type="compositionally biased region" description="Acidic residues" evidence="1">
    <location>
        <begin position="174"/>
        <end position="183"/>
    </location>
</feature>
<dbReference type="GO" id="GO:0003682">
    <property type="term" value="F:chromatin binding"/>
    <property type="evidence" value="ECO:0007669"/>
    <property type="project" value="TreeGrafter"/>
</dbReference>
<feature type="compositionally biased region" description="Polar residues" evidence="1">
    <location>
        <begin position="32"/>
        <end position="45"/>
    </location>
</feature>
<dbReference type="Pfam" id="PF08514">
    <property type="entry name" value="STAG"/>
    <property type="match status" value="1"/>
</dbReference>
<dbReference type="GO" id="GO:0000785">
    <property type="term" value="C:chromatin"/>
    <property type="evidence" value="ECO:0007669"/>
    <property type="project" value="TreeGrafter"/>
</dbReference>
<dbReference type="Proteomes" id="UP000789342">
    <property type="component" value="Unassembled WGS sequence"/>
</dbReference>
<feature type="region of interest" description="Disordered" evidence="1">
    <location>
        <begin position="1"/>
        <end position="201"/>
    </location>
</feature>
<dbReference type="GO" id="GO:0005634">
    <property type="term" value="C:nucleus"/>
    <property type="evidence" value="ECO:0007669"/>
    <property type="project" value="TreeGrafter"/>
</dbReference>
<feature type="compositionally biased region" description="Low complexity" evidence="1">
    <location>
        <begin position="693"/>
        <end position="708"/>
    </location>
</feature>
<sequence>TTMSNSDLENETFVSDKEPSQHILSEEPNNAHGKTSEAQTESSKTSPEHVNERMSEAETESSTNLGTNLRRSTRNRKPPKYYSQGEASIPARKSRRMDHDRKEAENISDDDVTSETDVAAEPTFEIRRKRGRPRKSSVIHKNSNKVTRRSKNKTSRRDLQNTPEGSQDNLTDNMQDDEVEDSSESQTLNKRSSKAGGSHKLMEESGQTIYDAIFGSSSSLETVAFNWEKAYKREKNNNHSSSLLTLINFIIRSCGCTDVIDKKTFEETDDITNVLKGLQDVFKKELLADYPLISKAREYKKFRKNFLGFFYRLILHLKYDVIYDDFFMDTLQAWVVPMSSSCSRPFRHTATMVALHLFSCICEVAHEVCNELSIASRQLELENKKPRSTKNMERINGLQLKATDLSQKKNKLYSHFDDLFDSVFVHRYRDVEPIIRSECIHELGIWTVKHPDRFLDNTIIRYVGWQLSDKSVIVRLESLKVLERLYAEETFVSGLRIFTERFKPRLLEMAIRESDINVRISSIHILTLIHQIGLLDDEERDQLSLLMYCDIYKVRKAVAPFIKISLDDFIKEKRTKVQTLMVGSGTKRKRNIDIGSNNEANATKQSWVSFKCLAEFFVKYNKALEDAQKEDEASDREEDEIDEVEFDYGALIHSTGDMDSSRIGFAVQDLWADIDVLKEWRKLADYLSKDHSSTSQGPRSPSSGNSSNSIEEFYRLSEKEESALVEVFVKCMQLTLSDSSAQKDKKKTEGQMDETRAEISRTMITILPRLLT</sequence>
<evidence type="ECO:0000313" key="4">
    <source>
        <dbReference type="Proteomes" id="UP000789342"/>
    </source>
</evidence>
<dbReference type="InterPro" id="IPR011989">
    <property type="entry name" value="ARM-like"/>
</dbReference>
<dbReference type="InterPro" id="IPR016024">
    <property type="entry name" value="ARM-type_fold"/>
</dbReference>
<dbReference type="GO" id="GO:0008278">
    <property type="term" value="C:cohesin complex"/>
    <property type="evidence" value="ECO:0007669"/>
    <property type="project" value="TreeGrafter"/>
</dbReference>
<dbReference type="EMBL" id="CAJVPV010018586">
    <property type="protein sequence ID" value="CAG8707722.1"/>
    <property type="molecule type" value="Genomic_DNA"/>
</dbReference>
<keyword evidence="4" id="KW-1185">Reference proteome</keyword>
<feature type="non-terminal residue" evidence="3">
    <location>
        <position position="772"/>
    </location>
</feature>
<proteinExistence type="predicted"/>
<dbReference type="PANTHER" id="PTHR11199">
    <property type="entry name" value="STROMAL ANTIGEN"/>
    <property type="match status" value="1"/>
</dbReference>
<accession>A0A9N9HUX4</accession>
<evidence type="ECO:0000313" key="3">
    <source>
        <dbReference type="EMBL" id="CAG8707722.1"/>
    </source>
</evidence>
<name>A0A9N9HUX4_9GLOM</name>
<dbReference type="InterPro" id="IPR013721">
    <property type="entry name" value="STAG"/>
</dbReference>
<dbReference type="AlphaFoldDB" id="A0A9N9HUX4"/>
<evidence type="ECO:0000259" key="2">
    <source>
        <dbReference type="PROSITE" id="PS51425"/>
    </source>
</evidence>
<organism evidence="3 4">
    <name type="scientific">Acaulospora morrowiae</name>
    <dbReference type="NCBI Taxonomy" id="94023"/>
    <lineage>
        <taxon>Eukaryota</taxon>
        <taxon>Fungi</taxon>
        <taxon>Fungi incertae sedis</taxon>
        <taxon>Mucoromycota</taxon>
        <taxon>Glomeromycotina</taxon>
        <taxon>Glomeromycetes</taxon>
        <taxon>Diversisporales</taxon>
        <taxon>Acaulosporaceae</taxon>
        <taxon>Acaulospora</taxon>
    </lineage>
</organism>
<feature type="region of interest" description="Disordered" evidence="1">
    <location>
        <begin position="689"/>
        <end position="708"/>
    </location>
</feature>
<reference evidence="3" key="1">
    <citation type="submission" date="2021-06" db="EMBL/GenBank/DDBJ databases">
        <authorList>
            <person name="Kallberg Y."/>
            <person name="Tangrot J."/>
            <person name="Rosling A."/>
        </authorList>
    </citation>
    <scope>NUCLEOTIDE SEQUENCE</scope>
    <source>
        <strain evidence="3">CL551</strain>
    </source>
</reference>
<gene>
    <name evidence="3" type="ORF">AMORRO_LOCUS12517</name>
</gene>
<feature type="compositionally biased region" description="Polar residues" evidence="1">
    <location>
        <begin position="160"/>
        <end position="173"/>
    </location>
</feature>
<feature type="domain" description="SCD" evidence="2">
    <location>
        <begin position="424"/>
        <end position="509"/>
    </location>
</feature>
<dbReference type="PANTHER" id="PTHR11199:SF0">
    <property type="entry name" value="LD34181P-RELATED"/>
    <property type="match status" value="1"/>
</dbReference>
<dbReference type="InterPro" id="IPR020839">
    <property type="entry name" value="SCD"/>
</dbReference>
<dbReference type="PROSITE" id="PS51425">
    <property type="entry name" value="SCD"/>
    <property type="match status" value="1"/>
</dbReference>
<feature type="non-terminal residue" evidence="3">
    <location>
        <position position="1"/>
    </location>
</feature>
<dbReference type="OrthoDB" id="498590at2759"/>
<dbReference type="Pfam" id="PF21581">
    <property type="entry name" value="SCD"/>
    <property type="match status" value="1"/>
</dbReference>
<dbReference type="GO" id="GO:0007062">
    <property type="term" value="P:sister chromatid cohesion"/>
    <property type="evidence" value="ECO:0007669"/>
    <property type="project" value="UniProtKB-ARBA"/>
</dbReference>
<protein>
    <submittedName>
        <fullName evidence="3">10_t:CDS:1</fullName>
    </submittedName>
</protein>
<feature type="compositionally biased region" description="Basic and acidic residues" evidence="1">
    <location>
        <begin position="46"/>
        <end position="56"/>
    </location>
</feature>
<feature type="compositionally biased region" description="Basic residues" evidence="1">
    <location>
        <begin position="127"/>
        <end position="154"/>
    </location>
</feature>
<dbReference type="Gene3D" id="1.25.10.10">
    <property type="entry name" value="Leucine-rich Repeat Variant"/>
    <property type="match status" value="1"/>
</dbReference>
<feature type="compositionally biased region" description="Polar residues" evidence="1">
    <location>
        <begin position="60"/>
        <end position="70"/>
    </location>
</feature>
<comment type="caution">
    <text evidence="3">The sequence shown here is derived from an EMBL/GenBank/DDBJ whole genome shotgun (WGS) entry which is preliminary data.</text>
</comment>